<keyword evidence="1" id="KW-0560">Oxidoreductase</keyword>
<dbReference type="SUPFAM" id="SSF51430">
    <property type="entry name" value="NAD(P)-linked oxidoreductase"/>
    <property type="match status" value="1"/>
</dbReference>
<evidence type="ECO:0000313" key="6">
    <source>
        <dbReference type="Proteomes" id="UP000092443"/>
    </source>
</evidence>
<gene>
    <name evidence="7" type="primary">LOC119638444</name>
</gene>
<dbReference type="PRINTS" id="PR00069">
    <property type="entry name" value="ALDKETRDTASE"/>
</dbReference>
<feature type="site" description="Lowers pKa of active site Tyr" evidence="4">
    <location>
        <position position="113"/>
    </location>
</feature>
<protein>
    <submittedName>
        <fullName evidence="7">Aldo-keto reductase family 1 member B1-like</fullName>
    </submittedName>
</protein>
<reference evidence="7" key="1">
    <citation type="submission" date="2025-08" db="UniProtKB">
        <authorList>
            <consortium name="RefSeq"/>
        </authorList>
    </citation>
    <scope>IDENTIFICATION</scope>
    <source>
        <tissue evidence="7">Whole body pupa</tissue>
    </source>
</reference>
<dbReference type="AlphaFoldDB" id="A0A9C5Z7X2"/>
<keyword evidence="6" id="KW-1185">Reference proteome</keyword>
<feature type="domain" description="NADP-dependent oxidoreductase" evidence="5">
    <location>
        <begin position="30"/>
        <end position="323"/>
    </location>
</feature>
<dbReference type="PANTHER" id="PTHR11732">
    <property type="entry name" value="ALDO/KETO REDUCTASE"/>
    <property type="match status" value="1"/>
</dbReference>
<accession>A0A9C5Z7X2</accession>
<dbReference type="PROSITE" id="PS00798">
    <property type="entry name" value="ALDOKETO_REDUCTASE_1"/>
    <property type="match status" value="1"/>
</dbReference>
<dbReference type="GO" id="GO:0016616">
    <property type="term" value="F:oxidoreductase activity, acting on the CH-OH group of donors, NAD or NADP as acceptor"/>
    <property type="evidence" value="ECO:0007669"/>
    <property type="project" value="UniProtKB-ARBA"/>
</dbReference>
<evidence type="ECO:0000259" key="5">
    <source>
        <dbReference type="Pfam" id="PF00248"/>
    </source>
</evidence>
<dbReference type="PIRSF" id="PIRSF000097">
    <property type="entry name" value="AKR"/>
    <property type="match status" value="1"/>
</dbReference>
<name>A0A9C5Z7X2_9MUSC</name>
<dbReference type="InterPro" id="IPR020471">
    <property type="entry name" value="AKR"/>
</dbReference>
<feature type="binding site" evidence="3">
    <location>
        <position position="146"/>
    </location>
    <ligand>
        <name>substrate</name>
    </ligand>
</feature>
<sequence length="352" mass="40104">MFFDCFSSARNASTEVPTLCLNNGSKMPALGLGTWGATEGYQCIEKFDASEAPATGRTKPEEMVDAMKCALDIGYRLVDTAFLYKNEQQIGQVIKAKIEEKTLKREDIFVVTKLWNSFHNPKNVKTACEKSLKNLSMDYIDLYLMHTPMGAQLTDDPYNFSSVNKDGKPSFTDDDYICTWQAMEDLVDKCFCKSIGICNFNLDQMKRLIQHAKIKPQVLQMELHPYLTQKELCEYCKCHKIIIMAYSPLGSPSRPWAGKDTPKILLQEKPVLNIAEKHNKTPAQVLIRYPIDLGYATIPQSGKSVEFMKENFDALNFKLCPEDSRWPSTSSIWTVNALLQEIFTDCRNLYFI</sequence>
<dbReference type="RefSeq" id="XP_037891145.1">
    <property type="nucleotide sequence ID" value="XM_038035217.1"/>
</dbReference>
<dbReference type="Gene3D" id="3.20.20.100">
    <property type="entry name" value="NADP-dependent oxidoreductase domain"/>
    <property type="match status" value="1"/>
</dbReference>
<dbReference type="Pfam" id="PF00248">
    <property type="entry name" value="Aldo_ket_red"/>
    <property type="match status" value="1"/>
</dbReference>
<dbReference type="InterPro" id="IPR023210">
    <property type="entry name" value="NADP_OxRdtase_dom"/>
</dbReference>
<dbReference type="Proteomes" id="UP000092443">
    <property type="component" value="Unplaced"/>
</dbReference>
<dbReference type="InterPro" id="IPR036812">
    <property type="entry name" value="NAD(P)_OxRdtase_dom_sf"/>
</dbReference>
<dbReference type="KEGG" id="gfs:119638444"/>
<evidence type="ECO:0000256" key="4">
    <source>
        <dbReference type="PIRSR" id="PIRSR000097-3"/>
    </source>
</evidence>
<evidence type="ECO:0000256" key="2">
    <source>
        <dbReference type="PIRSR" id="PIRSR000097-1"/>
    </source>
</evidence>
<evidence type="ECO:0000313" key="7">
    <source>
        <dbReference type="RefSeq" id="XP_037891145.1"/>
    </source>
</evidence>
<dbReference type="FunFam" id="3.20.20.100:FF:000002">
    <property type="entry name" value="2,5-diketo-D-gluconic acid reductase A"/>
    <property type="match status" value="1"/>
</dbReference>
<evidence type="ECO:0000256" key="1">
    <source>
        <dbReference type="ARBA" id="ARBA00023002"/>
    </source>
</evidence>
<organism evidence="6 7">
    <name type="scientific">Glossina fuscipes</name>
    <dbReference type="NCBI Taxonomy" id="7396"/>
    <lineage>
        <taxon>Eukaryota</taxon>
        <taxon>Metazoa</taxon>
        <taxon>Ecdysozoa</taxon>
        <taxon>Arthropoda</taxon>
        <taxon>Hexapoda</taxon>
        <taxon>Insecta</taxon>
        <taxon>Pterygota</taxon>
        <taxon>Neoptera</taxon>
        <taxon>Endopterygota</taxon>
        <taxon>Diptera</taxon>
        <taxon>Brachycera</taxon>
        <taxon>Muscomorpha</taxon>
        <taxon>Hippoboscoidea</taxon>
        <taxon>Glossinidae</taxon>
        <taxon>Glossina</taxon>
    </lineage>
</organism>
<dbReference type="GeneID" id="119638444"/>
<feature type="active site" description="Proton donor" evidence="2">
    <location>
        <position position="84"/>
    </location>
</feature>
<dbReference type="InterPro" id="IPR018170">
    <property type="entry name" value="Aldo/ket_reductase_CS"/>
</dbReference>
<dbReference type="PROSITE" id="PS00062">
    <property type="entry name" value="ALDOKETO_REDUCTASE_2"/>
    <property type="match status" value="1"/>
</dbReference>
<evidence type="ECO:0000256" key="3">
    <source>
        <dbReference type="PIRSR" id="PIRSR000097-2"/>
    </source>
</evidence>
<proteinExistence type="predicted"/>